<keyword evidence="13" id="KW-1185">Reference proteome</keyword>
<evidence type="ECO:0000256" key="6">
    <source>
        <dbReference type="ARBA" id="ARBA00023125"/>
    </source>
</evidence>
<reference evidence="12" key="1">
    <citation type="submission" date="2022-12" db="EMBL/GenBank/DDBJ databases">
        <authorList>
            <person name="Bing R.G."/>
            <person name="Willard D.J."/>
            <person name="Manesh M.J.H."/>
            <person name="Laemthong T."/>
            <person name="Crosby J.R."/>
            <person name="Kelly R.M."/>
        </authorList>
    </citation>
    <scope>NUCLEOTIDE SEQUENCE</scope>
    <source>
        <strain evidence="12">DSM 8990</strain>
    </source>
</reference>
<dbReference type="Pfam" id="PF01385">
    <property type="entry name" value="OrfB_IS605"/>
    <property type="match status" value="1"/>
</dbReference>
<sequence length="373" mass="44247">MLKAYKYRIYPNKEQKEFFEKTFGCCRFVWNMMLEEKLEALRQERNIPRITPAKYKKQHPFLREVDSLALANVQLQQEKAFKNHFKNSKHFRLPKFKRKKDKQSYTTNNQKTKNGSETIRVDFEKGLLYLPKIKSGIKAEFHRRFEGRIKSATVVKTKAGRYYVSILVDVDDPRNKVKEPQNFICGIDLGLKSFATVVNDKKCFKIEYPRYLIKAEKKLKRLQRQLARKEKGSKNWEKARERLAKEHEYVKNAREDFLHKLSKAIIDESQVVVVESLNVNGLSRTKLSKHVLDSSFAKFIDFLKYKAEWYGREIIEADMTFPSSKMCSKCGHVYKELELKDRVWRCPECGEVHDRDENAGKNLRDYGYRCIKR</sequence>
<evidence type="ECO:0000313" key="12">
    <source>
        <dbReference type="EMBL" id="WAM34205.1"/>
    </source>
</evidence>
<dbReference type="Proteomes" id="UP001164909">
    <property type="component" value="Chromosome"/>
</dbReference>
<keyword evidence="8" id="KW-0175">Coiled coil</keyword>
<protein>
    <submittedName>
        <fullName evidence="12">Transposase</fullName>
    </submittedName>
</protein>
<evidence type="ECO:0000256" key="4">
    <source>
        <dbReference type="ARBA" id="ARBA00022723"/>
    </source>
</evidence>
<keyword evidence="5" id="KW-0862">Zinc</keyword>
<dbReference type="InterPro" id="IPR021027">
    <property type="entry name" value="Transposase_put_HTH"/>
</dbReference>
<proteinExistence type="inferred from homology"/>
<dbReference type="Pfam" id="PF12323">
    <property type="entry name" value="HTH_OrfB_IS605"/>
    <property type="match status" value="1"/>
</dbReference>
<keyword evidence="6" id="KW-0238">DNA-binding</keyword>
<evidence type="ECO:0000256" key="5">
    <source>
        <dbReference type="ARBA" id="ARBA00022833"/>
    </source>
</evidence>
<dbReference type="InterPro" id="IPR010095">
    <property type="entry name" value="Cas12f1-like_TNB"/>
</dbReference>
<dbReference type="InterPro" id="IPR001959">
    <property type="entry name" value="Transposase"/>
</dbReference>
<evidence type="ECO:0000256" key="2">
    <source>
        <dbReference type="ARBA" id="ARBA00011044"/>
    </source>
</evidence>
<feature type="domain" description="Cas12f1-like TNB" evidence="10">
    <location>
        <begin position="296"/>
        <end position="363"/>
    </location>
</feature>
<feature type="coiled-coil region" evidence="8">
    <location>
        <begin position="212"/>
        <end position="246"/>
    </location>
</feature>
<evidence type="ECO:0000256" key="8">
    <source>
        <dbReference type="SAM" id="Coils"/>
    </source>
</evidence>
<dbReference type="NCBIfam" id="TIGR01766">
    <property type="entry name" value="IS200/IS605 family accessory protein TnpB-like domain"/>
    <property type="match status" value="1"/>
</dbReference>
<comment type="similarity">
    <text evidence="2">In the N-terminal section; belongs to the transposase 2 family.</text>
</comment>
<dbReference type="InterPro" id="IPR051399">
    <property type="entry name" value="RNA-guided_DNA_endo/Transpos"/>
</dbReference>
<evidence type="ECO:0000259" key="10">
    <source>
        <dbReference type="Pfam" id="PF07282"/>
    </source>
</evidence>
<organism evidence="12 13">
    <name type="scientific">Caldicellulosiruptor morganii</name>
    <dbReference type="NCBI Taxonomy" id="1387555"/>
    <lineage>
        <taxon>Bacteria</taxon>
        <taxon>Bacillati</taxon>
        <taxon>Bacillota</taxon>
        <taxon>Bacillota incertae sedis</taxon>
        <taxon>Caldicellulosiruptorales</taxon>
        <taxon>Caldicellulosiruptoraceae</taxon>
        <taxon>Caldicellulosiruptor</taxon>
    </lineage>
</organism>
<evidence type="ECO:0000256" key="7">
    <source>
        <dbReference type="ARBA" id="ARBA00023172"/>
    </source>
</evidence>
<dbReference type="RefSeq" id="WP_045170464.1">
    <property type="nucleotide sequence ID" value="NZ_CP113865.1"/>
</dbReference>
<keyword evidence="7" id="KW-0233">DNA recombination</keyword>
<keyword evidence="3" id="KW-0815">Transposition</keyword>
<evidence type="ECO:0000313" key="13">
    <source>
        <dbReference type="Proteomes" id="UP001164909"/>
    </source>
</evidence>
<dbReference type="PANTHER" id="PTHR30405">
    <property type="entry name" value="TRANSPOSASE"/>
    <property type="match status" value="1"/>
</dbReference>
<dbReference type="Pfam" id="PF07282">
    <property type="entry name" value="Cas12f1-like_TNB"/>
    <property type="match status" value="1"/>
</dbReference>
<dbReference type="EMBL" id="CP113865">
    <property type="protein sequence ID" value="WAM34205.1"/>
    <property type="molecule type" value="Genomic_DNA"/>
</dbReference>
<accession>A0ABY7BNV1</accession>
<name>A0ABY7BNV1_9FIRM</name>
<evidence type="ECO:0000259" key="11">
    <source>
        <dbReference type="Pfam" id="PF12323"/>
    </source>
</evidence>
<evidence type="ECO:0000259" key="9">
    <source>
        <dbReference type="Pfam" id="PF01385"/>
    </source>
</evidence>
<feature type="domain" description="Transposase putative helix-turn-helix" evidence="11">
    <location>
        <begin position="1"/>
        <end position="44"/>
    </location>
</feature>
<feature type="domain" description="Probable transposase IS891/IS1136/IS1341" evidence="9">
    <location>
        <begin position="166"/>
        <end position="284"/>
    </location>
</feature>
<comment type="similarity">
    <text evidence="1">In the C-terminal section; belongs to the transposase 35 family.</text>
</comment>
<dbReference type="PANTHER" id="PTHR30405:SF25">
    <property type="entry name" value="RNA-GUIDED DNA ENDONUCLEASE INSQ-RELATED"/>
    <property type="match status" value="1"/>
</dbReference>
<evidence type="ECO:0000256" key="3">
    <source>
        <dbReference type="ARBA" id="ARBA00022578"/>
    </source>
</evidence>
<gene>
    <name evidence="12" type="ORF">OTK00_000384</name>
</gene>
<dbReference type="NCBIfam" id="NF040570">
    <property type="entry name" value="guided_TnpB"/>
    <property type="match status" value="1"/>
</dbReference>
<evidence type="ECO:0000256" key="1">
    <source>
        <dbReference type="ARBA" id="ARBA00008761"/>
    </source>
</evidence>
<keyword evidence="4" id="KW-0479">Metal-binding</keyword>